<organism evidence="5 6">
    <name type="scientific">Gordonia paraffinivorans</name>
    <dbReference type="NCBI Taxonomy" id="175628"/>
    <lineage>
        <taxon>Bacteria</taxon>
        <taxon>Bacillati</taxon>
        <taxon>Actinomycetota</taxon>
        <taxon>Actinomycetes</taxon>
        <taxon>Mycobacteriales</taxon>
        <taxon>Gordoniaceae</taxon>
        <taxon>Gordonia</taxon>
    </lineage>
</organism>
<dbReference type="Pfam" id="PF00501">
    <property type="entry name" value="AMP-binding"/>
    <property type="match status" value="1"/>
</dbReference>
<evidence type="ECO:0000256" key="2">
    <source>
        <dbReference type="ARBA" id="ARBA00022598"/>
    </source>
</evidence>
<gene>
    <name evidence="5" type="primary">menE_1</name>
    <name evidence="5" type="ORF">NCTC8139_01953</name>
</gene>
<evidence type="ECO:0000259" key="4">
    <source>
        <dbReference type="Pfam" id="PF13193"/>
    </source>
</evidence>
<dbReference type="EMBL" id="CAACYD010000006">
    <property type="protein sequence ID" value="VFA88408.1"/>
    <property type="molecule type" value="Genomic_DNA"/>
</dbReference>
<sequence length="520" mass="56006">MGMRGRVLRHMTVTSRGLAGIMGVGLLLDMVESGLGDRIALGGRESGLTHADVVAAARGGAAVISERDPSEVIYLGRNGPGYPQVFFASVCAGVPFVPVNYRLGDEVLAELIADFRRPLVVVEERYRDKVAGRDQVLGLDDFLAMARSSEPLPPLDVPDDAPAVLLHTSGTTSKPKIVPLRHENLQAYVFATVDFAGAAPDEAALITVPPYHVAAVGATLTNFYGGRRVVHLPDFDAEEWLELIARESISSATVVPTMLARIVDALDGRVAKAPALRLVSYGGARLPLPVLERAMRAFPEAGFCNAYGLTETSSTLALLGPEDHAAALASDDPRIRRRLESVGRPVPGMEIEIRGADGNPVGPGEIGLLFVRGAQVSGTYLGKGSVLDEDGWFPTNDRAWVDADGYLFIAGRADDTIIRGGENIAPAEIEDVLLTHPGVRETAVIGLPDEEWGQRLVAVVVRDPRTDITEDEVRSHVRARLRGSRTPDEVIWVDELPQTATGKVLHRRLVAQFERAQERS</sequence>
<keyword evidence="2 5" id="KW-0436">Ligase</keyword>
<evidence type="ECO:0000259" key="3">
    <source>
        <dbReference type="Pfam" id="PF00501"/>
    </source>
</evidence>
<dbReference type="PANTHER" id="PTHR43201:SF32">
    <property type="entry name" value="2-SUCCINYLBENZOATE--COA LIGASE, CHLOROPLASTIC_PEROXISOMAL"/>
    <property type="match status" value="1"/>
</dbReference>
<dbReference type="InterPro" id="IPR000873">
    <property type="entry name" value="AMP-dep_synth/lig_dom"/>
</dbReference>
<dbReference type="InterPro" id="IPR020845">
    <property type="entry name" value="AMP-binding_CS"/>
</dbReference>
<dbReference type="GO" id="GO:0008756">
    <property type="term" value="F:o-succinylbenzoate-CoA ligase activity"/>
    <property type="evidence" value="ECO:0007669"/>
    <property type="project" value="UniProtKB-EC"/>
</dbReference>
<dbReference type="InterPro" id="IPR042099">
    <property type="entry name" value="ANL_N_sf"/>
</dbReference>
<evidence type="ECO:0000313" key="5">
    <source>
        <dbReference type="EMBL" id="VFA88408.1"/>
    </source>
</evidence>
<dbReference type="SUPFAM" id="SSF56801">
    <property type="entry name" value="Acetyl-CoA synthetase-like"/>
    <property type="match status" value="1"/>
</dbReference>
<accession>A0ABD7V253</accession>
<dbReference type="InterPro" id="IPR045851">
    <property type="entry name" value="AMP-bd_C_sf"/>
</dbReference>
<evidence type="ECO:0000256" key="1">
    <source>
        <dbReference type="ARBA" id="ARBA00006432"/>
    </source>
</evidence>
<dbReference type="PROSITE" id="PS00455">
    <property type="entry name" value="AMP_BINDING"/>
    <property type="match status" value="1"/>
</dbReference>
<dbReference type="AlphaFoldDB" id="A0ABD7V253"/>
<dbReference type="Proteomes" id="UP000360750">
    <property type="component" value="Unassembled WGS sequence"/>
</dbReference>
<evidence type="ECO:0000313" key="6">
    <source>
        <dbReference type="Proteomes" id="UP000360750"/>
    </source>
</evidence>
<feature type="domain" description="AMP-binding enzyme C-terminal" evidence="4">
    <location>
        <begin position="428"/>
        <end position="503"/>
    </location>
</feature>
<dbReference type="InterPro" id="IPR025110">
    <property type="entry name" value="AMP-bd_C"/>
</dbReference>
<dbReference type="Pfam" id="PF13193">
    <property type="entry name" value="AMP-binding_C"/>
    <property type="match status" value="1"/>
</dbReference>
<dbReference type="FunFam" id="3.30.300.30:FF:000008">
    <property type="entry name" value="2,3-dihydroxybenzoate-AMP ligase"/>
    <property type="match status" value="1"/>
</dbReference>
<dbReference type="Gene3D" id="3.40.50.12780">
    <property type="entry name" value="N-terminal domain of ligase-like"/>
    <property type="match status" value="1"/>
</dbReference>
<dbReference type="EC" id="6.2.1.26" evidence="5"/>
<dbReference type="PANTHER" id="PTHR43201">
    <property type="entry name" value="ACYL-COA SYNTHETASE"/>
    <property type="match status" value="1"/>
</dbReference>
<comment type="similarity">
    <text evidence="1">Belongs to the ATP-dependent AMP-binding enzyme family.</text>
</comment>
<proteinExistence type="inferred from homology"/>
<dbReference type="Gene3D" id="3.30.300.30">
    <property type="match status" value="1"/>
</dbReference>
<reference evidence="5 6" key="1">
    <citation type="submission" date="2019-02" db="EMBL/GenBank/DDBJ databases">
        <authorList>
            <consortium name="Pathogen Informatics"/>
        </authorList>
    </citation>
    <scope>NUCLEOTIDE SEQUENCE [LARGE SCALE GENOMIC DNA]</scope>
    <source>
        <strain evidence="5 6">3012STDY6756503</strain>
    </source>
</reference>
<dbReference type="CDD" id="cd04433">
    <property type="entry name" value="AFD_class_I"/>
    <property type="match status" value="1"/>
</dbReference>
<name>A0ABD7V253_9ACTN</name>
<protein>
    <submittedName>
        <fullName evidence="5">2-succinylbenzoate--CoA ligase</fullName>
        <ecNumber evidence="5">6.2.1.26</ecNumber>
    </submittedName>
</protein>
<feature type="domain" description="AMP-dependent synthetase/ligase" evidence="3">
    <location>
        <begin position="36"/>
        <end position="381"/>
    </location>
</feature>
<comment type="caution">
    <text evidence="5">The sequence shown here is derived from an EMBL/GenBank/DDBJ whole genome shotgun (WGS) entry which is preliminary data.</text>
</comment>